<dbReference type="RefSeq" id="WP_230842606.1">
    <property type="nucleotide sequence ID" value="NZ_CP063845.1"/>
</dbReference>
<dbReference type="InterPro" id="IPR036511">
    <property type="entry name" value="TGT-like_sf"/>
</dbReference>
<comment type="catalytic activity">
    <reaction evidence="5">
        <text>7-aminomethyl-7-carbaguanine + guanosine(34) in tRNA = 7-aminomethyl-7-carbaguanosine(34) in tRNA + guanine</text>
        <dbReference type="Rhea" id="RHEA:24104"/>
        <dbReference type="Rhea" id="RHEA-COMP:10341"/>
        <dbReference type="Rhea" id="RHEA-COMP:10342"/>
        <dbReference type="ChEBI" id="CHEBI:16235"/>
        <dbReference type="ChEBI" id="CHEBI:58703"/>
        <dbReference type="ChEBI" id="CHEBI:74269"/>
        <dbReference type="ChEBI" id="CHEBI:82833"/>
        <dbReference type="EC" id="2.4.2.29"/>
    </reaction>
</comment>
<evidence type="ECO:0000256" key="5">
    <source>
        <dbReference type="HAMAP-Rule" id="MF_00168"/>
    </source>
</evidence>
<comment type="similarity">
    <text evidence="5">Belongs to the queuine tRNA-ribosyltransferase family.</text>
</comment>
<feature type="binding site" evidence="5">
    <location>
        <position position="313"/>
    </location>
    <ligand>
        <name>Zn(2+)</name>
        <dbReference type="ChEBI" id="CHEBI:29105"/>
    </ligand>
</feature>
<dbReference type="Pfam" id="PF01702">
    <property type="entry name" value="TGT"/>
    <property type="match status" value="1"/>
</dbReference>
<dbReference type="EC" id="2.4.2.29" evidence="5"/>
<evidence type="ECO:0000313" key="8">
    <source>
        <dbReference type="Proteomes" id="UP001054846"/>
    </source>
</evidence>
<feature type="binding site" evidence="5">
    <location>
        <position position="310"/>
    </location>
    <ligand>
        <name>Zn(2+)</name>
        <dbReference type="ChEBI" id="CHEBI:29105"/>
    </ligand>
</feature>
<protein>
    <recommendedName>
        <fullName evidence="5">Queuine tRNA-ribosyltransferase</fullName>
        <ecNumber evidence="5">2.4.2.29</ecNumber>
    </recommendedName>
    <alternativeName>
        <fullName evidence="5">Guanine insertion enzyme</fullName>
    </alternativeName>
    <alternativeName>
        <fullName evidence="5">tRNA-guanine transglycosylase</fullName>
    </alternativeName>
</protein>
<comment type="function">
    <text evidence="5">Catalyzes the base-exchange of a guanine (G) residue with the queuine precursor 7-aminomethyl-7-deazaguanine (PreQ1) at position 34 (anticodon wobble position) in tRNAs with GU(N) anticodons (tRNA-Asp, -Asn, -His and -Tyr). Catalysis occurs through a double-displacement mechanism. The nucleophile active site attacks the C1' of nucleotide 34 to detach the guanine base from the RNA, forming a covalent enzyme-RNA intermediate. The proton acceptor active site deprotonates the incoming PreQ1, allowing a nucleophilic attack on the C1' of the ribose to form the product. After dissociation, two additional enzymatic reactions on the tRNA convert PreQ1 to queuine (Q), resulting in the hypermodified nucleoside queuosine (7-(((4,5-cis-dihydroxy-2-cyclopenten-1-yl)amino)methyl)-7-deazaguanosine).</text>
</comment>
<dbReference type="EMBL" id="CP063845">
    <property type="protein sequence ID" value="UFP95381.1"/>
    <property type="molecule type" value="Genomic_DNA"/>
</dbReference>
<dbReference type="InterPro" id="IPR050076">
    <property type="entry name" value="ArchSynthase1/Queuine_TRR"/>
</dbReference>
<dbReference type="HAMAP" id="MF_00168">
    <property type="entry name" value="Q_tRNA_Tgt"/>
    <property type="match status" value="1"/>
</dbReference>
<evidence type="ECO:0000259" key="6">
    <source>
        <dbReference type="Pfam" id="PF01702"/>
    </source>
</evidence>
<evidence type="ECO:0000256" key="3">
    <source>
        <dbReference type="ARBA" id="ARBA00022694"/>
    </source>
</evidence>
<feature type="binding site" evidence="5">
    <location>
        <begin position="93"/>
        <end position="97"/>
    </location>
    <ligand>
        <name>substrate</name>
    </ligand>
</feature>
<keyword evidence="8" id="KW-1185">Reference proteome</keyword>
<dbReference type="NCBIfam" id="TIGR00449">
    <property type="entry name" value="tgt_general"/>
    <property type="match status" value="1"/>
</dbReference>
<feature type="active site" description="Nucleophile" evidence="5">
    <location>
        <position position="266"/>
    </location>
</feature>
<organism evidence="7 8">
    <name type="scientific">Gloeobacter morelensis MG652769</name>
    <dbReference type="NCBI Taxonomy" id="2781736"/>
    <lineage>
        <taxon>Bacteria</taxon>
        <taxon>Bacillati</taxon>
        <taxon>Cyanobacteriota</taxon>
        <taxon>Cyanophyceae</taxon>
        <taxon>Gloeobacterales</taxon>
        <taxon>Gloeobacteraceae</taxon>
        <taxon>Gloeobacter</taxon>
        <taxon>Gloeobacter morelensis</taxon>
    </lineage>
</organism>
<keyword evidence="5" id="KW-0479">Metal-binding</keyword>
<feature type="region of interest" description="RNA binding" evidence="5">
    <location>
        <begin position="247"/>
        <end position="253"/>
    </location>
</feature>
<accession>A0ABY3PNW5</accession>
<evidence type="ECO:0000256" key="1">
    <source>
        <dbReference type="ARBA" id="ARBA00022676"/>
    </source>
</evidence>
<proteinExistence type="inferred from homology"/>
<dbReference type="Proteomes" id="UP001054846">
    <property type="component" value="Chromosome"/>
</dbReference>
<dbReference type="InterPro" id="IPR002616">
    <property type="entry name" value="tRNA_ribo_trans-like"/>
</dbReference>
<feature type="binding site" evidence="5">
    <location>
        <position position="189"/>
    </location>
    <ligand>
        <name>substrate</name>
    </ligand>
</feature>
<comment type="pathway">
    <text evidence="5">tRNA modification; tRNA-queuosine biosynthesis.</text>
</comment>
<feature type="binding site" evidence="5">
    <location>
        <position position="339"/>
    </location>
    <ligand>
        <name>Zn(2+)</name>
        <dbReference type="ChEBI" id="CHEBI:29105"/>
    </ligand>
</feature>
<feature type="active site" description="Proton acceptor" evidence="5">
    <location>
        <position position="93"/>
    </location>
</feature>
<keyword evidence="1 5" id="KW-0328">Glycosyltransferase</keyword>
<feature type="region of interest" description="RNA binding; important for wobble base 34 recognition" evidence="5">
    <location>
        <begin position="271"/>
        <end position="275"/>
    </location>
</feature>
<dbReference type="PANTHER" id="PTHR46499:SF1">
    <property type="entry name" value="QUEUINE TRNA-RIBOSYLTRANSFERASE"/>
    <property type="match status" value="1"/>
</dbReference>
<dbReference type="GO" id="GO:0016757">
    <property type="term" value="F:glycosyltransferase activity"/>
    <property type="evidence" value="ECO:0007669"/>
    <property type="project" value="UniProtKB-KW"/>
</dbReference>
<keyword evidence="3 5" id="KW-0819">tRNA processing</keyword>
<dbReference type="Gene3D" id="3.20.20.105">
    <property type="entry name" value="Queuine tRNA-ribosyltransferase-like"/>
    <property type="match status" value="1"/>
</dbReference>
<keyword evidence="4 5" id="KW-0671">Queuosine biosynthesis</keyword>
<reference evidence="7 8" key="1">
    <citation type="journal article" date="2021" name="Genome Biol. Evol.">
        <title>Complete Genome Sequencing of a Novel Gloeobacter Species from a Waterfall Cave in Mexico.</title>
        <authorList>
            <person name="Saw J.H."/>
            <person name="Cardona T."/>
            <person name="Montejano G."/>
        </authorList>
    </citation>
    <scope>NUCLEOTIDE SEQUENCE [LARGE SCALE GENOMIC DNA]</scope>
    <source>
        <strain evidence="7">MG652769</strain>
    </source>
</reference>
<gene>
    <name evidence="5 7" type="primary">tgt</name>
    <name evidence="7" type="ORF">ISF26_03785</name>
</gene>
<evidence type="ECO:0000256" key="4">
    <source>
        <dbReference type="ARBA" id="ARBA00022785"/>
    </source>
</evidence>
<feature type="binding site" evidence="5">
    <location>
        <position position="216"/>
    </location>
    <ligand>
        <name>substrate</name>
    </ligand>
</feature>
<name>A0ABY3PNW5_9CYAN</name>
<feature type="domain" description="tRNA-guanine(15) transglycosylase-like" evidence="6">
    <location>
        <begin position="15"/>
        <end position="366"/>
    </location>
</feature>
<dbReference type="InterPro" id="IPR004803">
    <property type="entry name" value="TGT"/>
</dbReference>
<evidence type="ECO:0000256" key="2">
    <source>
        <dbReference type="ARBA" id="ARBA00022679"/>
    </source>
</evidence>
<feature type="binding site" evidence="5">
    <location>
        <position position="308"/>
    </location>
    <ligand>
        <name>Zn(2+)</name>
        <dbReference type="ChEBI" id="CHEBI:29105"/>
    </ligand>
</feature>
<dbReference type="SUPFAM" id="SSF51713">
    <property type="entry name" value="tRNA-guanine transglycosylase"/>
    <property type="match status" value="1"/>
</dbReference>
<evidence type="ECO:0000313" key="7">
    <source>
        <dbReference type="EMBL" id="UFP95381.1"/>
    </source>
</evidence>
<dbReference type="PANTHER" id="PTHR46499">
    <property type="entry name" value="QUEUINE TRNA-RIBOSYLTRANSFERASE"/>
    <property type="match status" value="1"/>
</dbReference>
<dbReference type="NCBIfam" id="TIGR00430">
    <property type="entry name" value="Q_tRNA_tgt"/>
    <property type="match status" value="1"/>
</dbReference>
<feature type="binding site" evidence="5">
    <location>
        <position position="147"/>
    </location>
    <ligand>
        <name>substrate</name>
    </ligand>
</feature>
<comment type="subunit">
    <text evidence="5">Homodimer. Within each dimer, one monomer is responsible for RNA recognition and catalysis, while the other monomer binds to the replacement base PreQ1.</text>
</comment>
<keyword evidence="5" id="KW-0862">Zinc</keyword>
<comment type="cofactor">
    <cofactor evidence="5">
        <name>Zn(2+)</name>
        <dbReference type="ChEBI" id="CHEBI:29105"/>
    </cofactor>
    <text evidence="5">Binds 1 zinc ion per subunit.</text>
</comment>
<keyword evidence="2 5" id="KW-0808">Transferase</keyword>
<sequence length="378" mass="41104">MTARFAFTIEHRDGEARAGTFSTPHGPVHTPCFMPVGTKATVKTLTPTQLAEAGAQMILANTYHLSLQPGADIVAGAGGLHGFMQWPGPILTDSGGFQVFSLSSLRTIDDDGVTFREPKSGALVRFTPEHAVAVQNALGADVIMAFDECPPYPAGREQVEGAVERTLRWFERCVEAHRRPEQALFGIVQGGIWPDLRRRCAEGLVAADLPGYAIGGVSVGEPQTLIEQVVRVTVPLLPEHKPRYLMGVGTFREMAQAVAVGVDLFDCVMPTRVARHGSALLLSSGGDCRINLKNAQFRRAYEPLDCACRCYTCRHFSRAYLAHLVRSEEILAMTLLSIHNVATLTRFAALLRSAIATGSFVREFAHYLQSGSEQVLSN</sequence>